<dbReference type="SUPFAM" id="SSF56935">
    <property type="entry name" value="Porins"/>
    <property type="match status" value="1"/>
</dbReference>
<dbReference type="SUPFAM" id="SSF49464">
    <property type="entry name" value="Carboxypeptidase regulatory domain-like"/>
    <property type="match status" value="1"/>
</dbReference>
<keyword evidence="3 10" id="KW-1134">Transmembrane beta strand</keyword>
<evidence type="ECO:0000256" key="5">
    <source>
        <dbReference type="ARBA" id="ARBA00022729"/>
    </source>
</evidence>
<feature type="domain" description="TonB-dependent receptor-like beta-barrel" evidence="13">
    <location>
        <begin position="334"/>
        <end position="680"/>
    </location>
</feature>
<evidence type="ECO:0000259" key="14">
    <source>
        <dbReference type="Pfam" id="PF07715"/>
    </source>
</evidence>
<dbReference type="InterPro" id="IPR036942">
    <property type="entry name" value="Beta-barrel_TonB_sf"/>
</dbReference>
<feature type="chain" id="PRO_5012222423" evidence="12">
    <location>
        <begin position="19"/>
        <end position="722"/>
    </location>
</feature>
<dbReference type="Proteomes" id="UP000219281">
    <property type="component" value="Unassembled WGS sequence"/>
</dbReference>
<dbReference type="Gene3D" id="2.170.130.10">
    <property type="entry name" value="TonB-dependent receptor, plug domain"/>
    <property type="match status" value="1"/>
</dbReference>
<keyword evidence="6 11" id="KW-0798">TonB box</keyword>
<reference evidence="16" key="1">
    <citation type="submission" date="2017-09" db="EMBL/GenBank/DDBJ databases">
        <authorList>
            <person name="Varghese N."/>
            <person name="Submissions S."/>
        </authorList>
    </citation>
    <scope>NUCLEOTIDE SEQUENCE [LARGE SCALE GENOMIC DNA]</scope>
    <source>
        <strain evidence="16">CGMCC 1.12803</strain>
    </source>
</reference>
<evidence type="ECO:0000256" key="8">
    <source>
        <dbReference type="ARBA" id="ARBA00023170"/>
    </source>
</evidence>
<evidence type="ECO:0000256" key="2">
    <source>
        <dbReference type="ARBA" id="ARBA00022448"/>
    </source>
</evidence>
<feature type="domain" description="TonB-dependent receptor plug" evidence="14">
    <location>
        <begin position="118"/>
        <end position="226"/>
    </location>
</feature>
<keyword evidence="7 10" id="KW-0472">Membrane</keyword>
<dbReference type="Pfam" id="PF00593">
    <property type="entry name" value="TonB_dep_Rec_b-barrel"/>
    <property type="match status" value="1"/>
</dbReference>
<dbReference type="GO" id="GO:0015344">
    <property type="term" value="F:siderophore uptake transmembrane transporter activity"/>
    <property type="evidence" value="ECO:0007669"/>
    <property type="project" value="TreeGrafter"/>
</dbReference>
<dbReference type="PANTHER" id="PTHR30069">
    <property type="entry name" value="TONB-DEPENDENT OUTER MEMBRANE RECEPTOR"/>
    <property type="match status" value="1"/>
</dbReference>
<feature type="signal peptide" evidence="12">
    <location>
        <begin position="1"/>
        <end position="18"/>
    </location>
</feature>
<dbReference type="RefSeq" id="WP_097132734.1">
    <property type="nucleotide sequence ID" value="NZ_OCMT01000003.1"/>
</dbReference>
<dbReference type="EMBL" id="OCMT01000003">
    <property type="protein sequence ID" value="SOD18258.1"/>
    <property type="molecule type" value="Genomic_DNA"/>
</dbReference>
<dbReference type="AlphaFoldDB" id="A0A286A8L4"/>
<organism evidence="15 16">
    <name type="scientific">Pedobacter xixiisoli</name>
    <dbReference type="NCBI Taxonomy" id="1476464"/>
    <lineage>
        <taxon>Bacteria</taxon>
        <taxon>Pseudomonadati</taxon>
        <taxon>Bacteroidota</taxon>
        <taxon>Sphingobacteriia</taxon>
        <taxon>Sphingobacteriales</taxon>
        <taxon>Sphingobacteriaceae</taxon>
        <taxon>Pedobacter</taxon>
    </lineage>
</organism>
<dbReference type="InterPro" id="IPR039426">
    <property type="entry name" value="TonB-dep_rcpt-like"/>
</dbReference>
<evidence type="ECO:0000256" key="1">
    <source>
        <dbReference type="ARBA" id="ARBA00004571"/>
    </source>
</evidence>
<dbReference type="GO" id="GO:0009279">
    <property type="term" value="C:cell outer membrane"/>
    <property type="evidence" value="ECO:0007669"/>
    <property type="project" value="UniProtKB-SubCell"/>
</dbReference>
<dbReference type="Gene3D" id="2.40.170.20">
    <property type="entry name" value="TonB-dependent receptor, beta-barrel domain"/>
    <property type="match status" value="1"/>
</dbReference>
<dbReference type="PROSITE" id="PS52016">
    <property type="entry name" value="TONB_DEPENDENT_REC_3"/>
    <property type="match status" value="1"/>
</dbReference>
<evidence type="ECO:0000256" key="11">
    <source>
        <dbReference type="RuleBase" id="RU003357"/>
    </source>
</evidence>
<dbReference type="Pfam" id="PF07715">
    <property type="entry name" value="Plug"/>
    <property type="match status" value="1"/>
</dbReference>
<evidence type="ECO:0000313" key="16">
    <source>
        <dbReference type="Proteomes" id="UP000219281"/>
    </source>
</evidence>
<keyword evidence="16" id="KW-1185">Reference proteome</keyword>
<comment type="similarity">
    <text evidence="10 11">Belongs to the TonB-dependent receptor family.</text>
</comment>
<evidence type="ECO:0000256" key="10">
    <source>
        <dbReference type="PROSITE-ProRule" id="PRU01360"/>
    </source>
</evidence>
<gene>
    <name evidence="15" type="ORF">SAMN06297358_2908</name>
</gene>
<dbReference type="InterPro" id="IPR008969">
    <property type="entry name" value="CarboxyPept-like_regulatory"/>
</dbReference>
<keyword evidence="2 10" id="KW-0813">Transport</keyword>
<comment type="subcellular location">
    <subcellularLocation>
        <location evidence="1 10">Cell outer membrane</location>
        <topology evidence="1 10">Multi-pass membrane protein</topology>
    </subcellularLocation>
</comment>
<evidence type="ECO:0000313" key="15">
    <source>
        <dbReference type="EMBL" id="SOD18258.1"/>
    </source>
</evidence>
<dbReference type="InterPro" id="IPR037066">
    <property type="entry name" value="Plug_dom_sf"/>
</dbReference>
<dbReference type="PANTHER" id="PTHR30069:SF29">
    <property type="entry name" value="HEMOGLOBIN AND HEMOGLOBIN-HAPTOGLOBIN-BINDING PROTEIN 1-RELATED"/>
    <property type="match status" value="1"/>
</dbReference>
<evidence type="ECO:0000256" key="7">
    <source>
        <dbReference type="ARBA" id="ARBA00023136"/>
    </source>
</evidence>
<name>A0A286A8L4_9SPHI</name>
<dbReference type="InterPro" id="IPR012910">
    <property type="entry name" value="Plug_dom"/>
</dbReference>
<evidence type="ECO:0000256" key="6">
    <source>
        <dbReference type="ARBA" id="ARBA00023077"/>
    </source>
</evidence>
<keyword evidence="8" id="KW-0675">Receptor</keyword>
<sequence>MKLILSFLALLFSGYAFAQNTWKGKVMDADHKEPLAEVTVFIKGTSIISKTDDKGLVTLQNIPNGPKTISFKIVGHQEKSINLIFPISQAEAHLIELEHEEDDLNEVVITSTRSSRSIKDIPTRVEFIAGEELEEKANMKPGDVRMILSESTGIQTQTTSATSANAAIRIQGLDGRYTQILKDGFPLYAGAASGLGLLQIQPLDLKQVELIKGSASTLYGGGAIAGLVNFISKTPKFEQELNFHLDGTSAKGLSLNGFYGKRNEKVGTTIFAAYQSNSAYDPANIDLSAIPKYKRYSLNPKFFFYPSEKTKLMVGINSTFEDRVGGDMHYISGSNDPSHGYFEQNKTERMSSQLALDHDFGKCSHITIKNSIGYFNRRLSTPGYVFDGTQYSSFTEANYANHGETLEWIAGANLWTDSFKERNTTSAFRNYNQTTFGAFVQNTFKANEWLHFETGFRTDHVVDYGTAFLPRLSTLFKFTDKFTSRLGGGLGYKAPTLFTEDSERLQYKDVLGLNSQANKLEKSFGLNLDFNYRTSIFDEKVSFMINHLFFLTKINDPLQLLPTGTGSYQFINVAGNIETKGTETNVKLGYKDFKLFLGYTYTDAHRHEGALMFANPLTAKHRINSVLMYEVHDEWKVGLEAYTFSKQLLNDGSYGKNYTIMGFMVEKLWERFSIYVNFENFTDSRQTRFDNIYTGSVSNPQFRDIYAPLDGFVFNGGIKFKL</sequence>
<evidence type="ECO:0000256" key="4">
    <source>
        <dbReference type="ARBA" id="ARBA00022692"/>
    </source>
</evidence>
<evidence type="ECO:0000256" key="9">
    <source>
        <dbReference type="ARBA" id="ARBA00023237"/>
    </source>
</evidence>
<evidence type="ECO:0000259" key="13">
    <source>
        <dbReference type="Pfam" id="PF00593"/>
    </source>
</evidence>
<keyword evidence="5 12" id="KW-0732">Signal</keyword>
<dbReference type="GO" id="GO:0044718">
    <property type="term" value="P:siderophore transmembrane transport"/>
    <property type="evidence" value="ECO:0007669"/>
    <property type="project" value="TreeGrafter"/>
</dbReference>
<accession>A0A286A8L4</accession>
<evidence type="ECO:0000256" key="3">
    <source>
        <dbReference type="ARBA" id="ARBA00022452"/>
    </source>
</evidence>
<dbReference type="OrthoDB" id="1109239at2"/>
<evidence type="ECO:0000256" key="12">
    <source>
        <dbReference type="SAM" id="SignalP"/>
    </source>
</evidence>
<keyword evidence="9 10" id="KW-0998">Cell outer membrane</keyword>
<dbReference type="InterPro" id="IPR000531">
    <property type="entry name" value="Beta-barrel_TonB"/>
</dbReference>
<dbReference type="Pfam" id="PF13715">
    <property type="entry name" value="CarbopepD_reg_2"/>
    <property type="match status" value="1"/>
</dbReference>
<proteinExistence type="inferred from homology"/>
<protein>
    <submittedName>
        <fullName evidence="15">Iron complex outermembrane recepter protein</fullName>
    </submittedName>
</protein>
<keyword evidence="4 10" id="KW-0812">Transmembrane</keyword>